<accession>A0A803NT53</accession>
<feature type="region of interest" description="Disordered" evidence="1">
    <location>
        <begin position="165"/>
        <end position="216"/>
    </location>
</feature>
<dbReference type="PANTHER" id="PTHR47481">
    <property type="match status" value="1"/>
</dbReference>
<evidence type="ECO:0008006" key="4">
    <source>
        <dbReference type="Google" id="ProtNLM"/>
    </source>
</evidence>
<dbReference type="PANTHER" id="PTHR47481:SF31">
    <property type="entry name" value="OS01G0873500 PROTEIN"/>
    <property type="match status" value="1"/>
</dbReference>
<organism evidence="2 3">
    <name type="scientific">Cannabis sativa</name>
    <name type="common">Hemp</name>
    <name type="synonym">Marijuana</name>
    <dbReference type="NCBI Taxonomy" id="3483"/>
    <lineage>
        <taxon>Eukaryota</taxon>
        <taxon>Viridiplantae</taxon>
        <taxon>Streptophyta</taxon>
        <taxon>Embryophyta</taxon>
        <taxon>Tracheophyta</taxon>
        <taxon>Spermatophyta</taxon>
        <taxon>Magnoliopsida</taxon>
        <taxon>eudicotyledons</taxon>
        <taxon>Gunneridae</taxon>
        <taxon>Pentapetalae</taxon>
        <taxon>rosids</taxon>
        <taxon>fabids</taxon>
        <taxon>Rosales</taxon>
        <taxon>Cannabaceae</taxon>
        <taxon>Cannabis</taxon>
    </lineage>
</organism>
<feature type="compositionally biased region" description="Polar residues" evidence="1">
    <location>
        <begin position="172"/>
        <end position="211"/>
    </location>
</feature>
<keyword evidence="3" id="KW-1185">Reference proteome</keyword>
<evidence type="ECO:0000313" key="3">
    <source>
        <dbReference type="Proteomes" id="UP000596661"/>
    </source>
</evidence>
<dbReference type="EnsemblPlants" id="evm.model.02.1313">
    <property type="protein sequence ID" value="cds.evm.model.02.1313"/>
    <property type="gene ID" value="evm.TU.02.1313"/>
</dbReference>
<dbReference type="Proteomes" id="UP000596661">
    <property type="component" value="Chromosome 2"/>
</dbReference>
<dbReference type="AlphaFoldDB" id="A0A803NT53"/>
<dbReference type="Gramene" id="evm.model.02.1313">
    <property type="protein sequence ID" value="cds.evm.model.02.1313"/>
    <property type="gene ID" value="evm.TU.02.1313"/>
</dbReference>
<evidence type="ECO:0000313" key="2">
    <source>
        <dbReference type="EnsemblPlants" id="cds.evm.model.02.1313"/>
    </source>
</evidence>
<proteinExistence type="predicted"/>
<reference evidence="2" key="1">
    <citation type="submission" date="2018-11" db="EMBL/GenBank/DDBJ databases">
        <authorList>
            <person name="Grassa J C."/>
        </authorList>
    </citation>
    <scope>NUCLEOTIDE SEQUENCE [LARGE SCALE GENOMIC DNA]</scope>
</reference>
<evidence type="ECO:0000256" key="1">
    <source>
        <dbReference type="SAM" id="MobiDB-lite"/>
    </source>
</evidence>
<name>A0A803NT53_CANSA</name>
<feature type="region of interest" description="Disordered" evidence="1">
    <location>
        <begin position="1"/>
        <end position="29"/>
    </location>
</feature>
<reference evidence="2" key="2">
    <citation type="submission" date="2021-03" db="UniProtKB">
        <authorList>
            <consortium name="EnsemblPlants"/>
        </authorList>
    </citation>
    <scope>IDENTIFICATION</scope>
</reference>
<sequence length="301" mass="33045">MDPQILENLPRSATQNQGQGSGYVPQPQHWNPFQNSLNSSLTVKLDRSNYLAWKSQVVPTVIGHGLDDLLFIELASEQVKSQLSMIQKGNLSIADYFDKVKVLGDTLSTASHPIDESDLIMHLLNGLGPEYDPVVVHVTSLVDDLSFESIQSLLLTHESRLERHYTVGDPSSKPSANLSVNTSRFSTGSRTSNYNGRGGASSQFNRNNPRSNGRGYPSNRLVCQAFLTEDDDPQAFYTSTLPDFGHDHEWYADTGANNHVATGMEHLEYESPYTGPDSLAVGNGKQLLISHLGQENGEGLT</sequence>
<protein>
    <recommendedName>
        <fullName evidence="4">Retrotransposon Copia-like N-terminal domain-containing protein</fullName>
    </recommendedName>
</protein>
<dbReference type="Pfam" id="PF14223">
    <property type="entry name" value="Retrotran_gag_2"/>
    <property type="match status" value="1"/>
</dbReference>
<dbReference type="EMBL" id="UZAU01000177">
    <property type="status" value="NOT_ANNOTATED_CDS"/>
    <property type="molecule type" value="Genomic_DNA"/>
</dbReference>